<feature type="transmembrane region" description="Helical" evidence="9">
    <location>
        <begin position="12"/>
        <end position="34"/>
    </location>
</feature>
<organism evidence="12">
    <name type="scientific">Intestinibacter bartlettii</name>
    <dbReference type="NCBI Taxonomy" id="261299"/>
    <lineage>
        <taxon>Bacteria</taxon>
        <taxon>Bacillati</taxon>
        <taxon>Bacillota</taxon>
        <taxon>Clostridia</taxon>
        <taxon>Peptostreptococcales</taxon>
        <taxon>Peptostreptococcaceae</taxon>
        <taxon>Intestinibacter</taxon>
    </lineage>
</organism>
<evidence type="ECO:0000256" key="3">
    <source>
        <dbReference type="ARBA" id="ARBA00012438"/>
    </source>
</evidence>
<keyword evidence="9" id="KW-1133">Transmembrane helix</keyword>
<feature type="transmembrane region" description="Helical" evidence="9">
    <location>
        <begin position="46"/>
        <end position="67"/>
    </location>
</feature>
<dbReference type="PROSITE" id="PS50109">
    <property type="entry name" value="HIS_KIN"/>
    <property type="match status" value="1"/>
</dbReference>
<keyword evidence="4" id="KW-0597">Phosphoprotein</keyword>
<evidence type="ECO:0000313" key="12">
    <source>
        <dbReference type="EMBL" id="VYT65093.1"/>
    </source>
</evidence>
<dbReference type="PANTHER" id="PTHR43711:SF26">
    <property type="entry name" value="SENSOR HISTIDINE KINASE RCSC"/>
    <property type="match status" value="1"/>
</dbReference>
<dbReference type="SMART" id="SM00388">
    <property type="entry name" value="HisKA"/>
    <property type="match status" value="1"/>
</dbReference>
<feature type="domain" description="HAMP" evidence="11">
    <location>
        <begin position="69"/>
        <end position="122"/>
    </location>
</feature>
<comment type="catalytic activity">
    <reaction evidence="1">
        <text>ATP + protein L-histidine = ADP + protein N-phospho-L-histidine.</text>
        <dbReference type="EC" id="2.7.13.3"/>
    </reaction>
</comment>
<dbReference type="CDD" id="cd00075">
    <property type="entry name" value="HATPase"/>
    <property type="match status" value="1"/>
</dbReference>
<evidence type="ECO:0000259" key="10">
    <source>
        <dbReference type="PROSITE" id="PS50109"/>
    </source>
</evidence>
<dbReference type="PANTHER" id="PTHR43711">
    <property type="entry name" value="TWO-COMPONENT HISTIDINE KINASE"/>
    <property type="match status" value="1"/>
</dbReference>
<evidence type="ECO:0000256" key="4">
    <source>
        <dbReference type="ARBA" id="ARBA00022553"/>
    </source>
</evidence>
<keyword evidence="6" id="KW-0418">Kinase</keyword>
<evidence type="ECO:0000256" key="9">
    <source>
        <dbReference type="SAM" id="Phobius"/>
    </source>
</evidence>
<dbReference type="SUPFAM" id="SSF55874">
    <property type="entry name" value="ATPase domain of HSP90 chaperone/DNA topoisomerase II/histidine kinase"/>
    <property type="match status" value="1"/>
</dbReference>
<dbReference type="PRINTS" id="PR00344">
    <property type="entry name" value="BCTRLSENSOR"/>
</dbReference>
<reference evidence="12" key="1">
    <citation type="submission" date="2019-11" db="EMBL/GenBank/DDBJ databases">
        <authorList>
            <person name="Feng L."/>
        </authorList>
    </citation>
    <scope>NUCLEOTIDE SEQUENCE</scope>
    <source>
        <strain evidence="12">IbartlettiiLFYP30</strain>
    </source>
</reference>
<dbReference type="InterPro" id="IPR003660">
    <property type="entry name" value="HAMP_dom"/>
</dbReference>
<dbReference type="CDD" id="cd06225">
    <property type="entry name" value="HAMP"/>
    <property type="match status" value="1"/>
</dbReference>
<dbReference type="PROSITE" id="PS50885">
    <property type="entry name" value="HAMP"/>
    <property type="match status" value="1"/>
</dbReference>
<dbReference type="InterPro" id="IPR050736">
    <property type="entry name" value="Sensor_HK_Regulatory"/>
</dbReference>
<dbReference type="InterPro" id="IPR005467">
    <property type="entry name" value="His_kinase_dom"/>
</dbReference>
<dbReference type="Gene3D" id="1.10.287.130">
    <property type="match status" value="1"/>
</dbReference>
<dbReference type="RefSeq" id="WP_421800600.1">
    <property type="nucleotide sequence ID" value="NZ_CACRUE010000005.1"/>
</dbReference>
<dbReference type="InterPro" id="IPR036097">
    <property type="entry name" value="HisK_dim/P_sf"/>
</dbReference>
<evidence type="ECO:0000256" key="8">
    <source>
        <dbReference type="ARBA" id="ARBA00023136"/>
    </source>
</evidence>
<dbReference type="GO" id="GO:0016020">
    <property type="term" value="C:membrane"/>
    <property type="evidence" value="ECO:0007669"/>
    <property type="project" value="UniProtKB-SubCell"/>
</dbReference>
<keyword evidence="8 9" id="KW-0472">Membrane</keyword>
<evidence type="ECO:0000256" key="2">
    <source>
        <dbReference type="ARBA" id="ARBA00004370"/>
    </source>
</evidence>
<dbReference type="CDD" id="cd00082">
    <property type="entry name" value="HisKA"/>
    <property type="match status" value="1"/>
</dbReference>
<dbReference type="AlphaFoldDB" id="A0A6N2YFQ7"/>
<dbReference type="Gene3D" id="6.10.340.10">
    <property type="match status" value="1"/>
</dbReference>
<dbReference type="FunFam" id="3.30.565.10:FF:000006">
    <property type="entry name" value="Sensor histidine kinase WalK"/>
    <property type="match status" value="1"/>
</dbReference>
<feature type="domain" description="Histidine kinase" evidence="10">
    <location>
        <begin position="130"/>
        <end position="342"/>
    </location>
</feature>
<keyword evidence="7" id="KW-0902">Two-component regulatory system</keyword>
<dbReference type="Pfam" id="PF00512">
    <property type="entry name" value="HisKA"/>
    <property type="match status" value="1"/>
</dbReference>
<protein>
    <recommendedName>
        <fullName evidence="3">histidine kinase</fullName>
        <ecNumber evidence="3">2.7.13.3</ecNumber>
    </recommendedName>
</protein>
<dbReference type="SUPFAM" id="SSF47384">
    <property type="entry name" value="Homodimeric domain of signal transducing histidine kinase"/>
    <property type="match status" value="1"/>
</dbReference>
<gene>
    <name evidence="12" type="primary">phoR_4</name>
    <name evidence="12" type="ORF">IBLFYP30_00822</name>
</gene>
<dbReference type="SMART" id="SM00387">
    <property type="entry name" value="HATPase_c"/>
    <property type="match status" value="1"/>
</dbReference>
<dbReference type="Gene3D" id="3.30.565.10">
    <property type="entry name" value="Histidine kinase-like ATPase, C-terminal domain"/>
    <property type="match status" value="1"/>
</dbReference>
<dbReference type="Pfam" id="PF02518">
    <property type="entry name" value="HATPase_c"/>
    <property type="match status" value="1"/>
</dbReference>
<evidence type="ECO:0000256" key="1">
    <source>
        <dbReference type="ARBA" id="ARBA00000085"/>
    </source>
</evidence>
<dbReference type="InterPro" id="IPR036890">
    <property type="entry name" value="HATPase_C_sf"/>
</dbReference>
<sequence length="342" mass="39025">MEKSKLHLTILFSFLVFLILFLTMVCLIFIIVFLSKYNLIHVSHDYIGLIWFSSASIFIGTTFSHFIGKKAIRFITNISDATKKVAKGYFNVKVDEDIKVKELNQMARNFNLMIHELASMEMFRNDFINNVSHEFKTPLAAVKGYATLLQSKNISEEKRQAYVSKIIYNTSRLSELTENILLISRLENQNISISKSEFSLDEQIRQIILLFEQDWTNRNINLDIDLDKVNYNGNEELLAQVWQNIIGNAMKFTPDNGLIKISMKKSNDNITVSVVDNGIGMDKDTQSRIFEKFYQGDKSHALKGNGLGLALVKQIIDFHNGNISVSSQEGKGSTFKIDLPIN</sequence>
<dbReference type="InterPro" id="IPR003661">
    <property type="entry name" value="HisK_dim/P_dom"/>
</dbReference>
<dbReference type="GO" id="GO:0000155">
    <property type="term" value="F:phosphorelay sensor kinase activity"/>
    <property type="evidence" value="ECO:0007669"/>
    <property type="project" value="InterPro"/>
</dbReference>
<dbReference type="FunFam" id="1.10.287.130:FF:000001">
    <property type="entry name" value="Two-component sensor histidine kinase"/>
    <property type="match status" value="1"/>
</dbReference>
<keyword evidence="5 12" id="KW-0808">Transferase</keyword>
<comment type="subcellular location">
    <subcellularLocation>
        <location evidence="2">Membrane</location>
    </subcellularLocation>
</comment>
<evidence type="ECO:0000259" key="11">
    <source>
        <dbReference type="PROSITE" id="PS50885"/>
    </source>
</evidence>
<accession>A0A6N2YFQ7</accession>
<name>A0A6N2YFQ7_9FIRM</name>
<evidence type="ECO:0000256" key="6">
    <source>
        <dbReference type="ARBA" id="ARBA00022777"/>
    </source>
</evidence>
<dbReference type="EC" id="2.7.13.3" evidence="3"/>
<dbReference type="EMBL" id="CACRUE010000005">
    <property type="protein sequence ID" value="VYT65093.1"/>
    <property type="molecule type" value="Genomic_DNA"/>
</dbReference>
<keyword evidence="9" id="KW-0812">Transmembrane</keyword>
<dbReference type="InterPro" id="IPR003594">
    <property type="entry name" value="HATPase_dom"/>
</dbReference>
<proteinExistence type="predicted"/>
<evidence type="ECO:0000256" key="7">
    <source>
        <dbReference type="ARBA" id="ARBA00023012"/>
    </source>
</evidence>
<evidence type="ECO:0000256" key="5">
    <source>
        <dbReference type="ARBA" id="ARBA00022679"/>
    </source>
</evidence>
<dbReference type="SUPFAM" id="SSF158472">
    <property type="entry name" value="HAMP domain-like"/>
    <property type="match status" value="1"/>
</dbReference>
<dbReference type="InterPro" id="IPR004358">
    <property type="entry name" value="Sig_transdc_His_kin-like_C"/>
</dbReference>